<feature type="region of interest" description="Disordered" evidence="1">
    <location>
        <begin position="30"/>
        <end position="127"/>
    </location>
</feature>
<dbReference type="GO" id="GO:0003964">
    <property type="term" value="F:RNA-directed DNA polymerase activity"/>
    <property type="evidence" value="ECO:0007669"/>
    <property type="project" value="UniProtKB-KW"/>
</dbReference>
<comment type="caution">
    <text evidence="2">The sequence shown here is derived from an EMBL/GenBank/DDBJ whole genome shotgun (WGS) entry which is preliminary data.</text>
</comment>
<evidence type="ECO:0000256" key="1">
    <source>
        <dbReference type="SAM" id="MobiDB-lite"/>
    </source>
</evidence>
<keyword evidence="2" id="KW-0808">Transferase</keyword>
<organism evidence="2 3">
    <name type="scientific">Phytophthora megakarya</name>
    <dbReference type="NCBI Taxonomy" id="4795"/>
    <lineage>
        <taxon>Eukaryota</taxon>
        <taxon>Sar</taxon>
        <taxon>Stramenopiles</taxon>
        <taxon>Oomycota</taxon>
        <taxon>Peronosporomycetes</taxon>
        <taxon>Peronosporales</taxon>
        <taxon>Peronosporaceae</taxon>
        <taxon>Phytophthora</taxon>
    </lineage>
</organism>
<dbReference type="PANTHER" id="PTHR33064:SF37">
    <property type="entry name" value="RIBONUCLEASE H"/>
    <property type="match status" value="1"/>
</dbReference>
<dbReference type="Gene3D" id="3.10.10.10">
    <property type="entry name" value="HIV Type 1 Reverse Transcriptase, subunit A, domain 1"/>
    <property type="match status" value="1"/>
</dbReference>
<dbReference type="EMBL" id="NBNE01000281">
    <property type="protein sequence ID" value="OWZ20867.1"/>
    <property type="molecule type" value="Genomic_DNA"/>
</dbReference>
<evidence type="ECO:0000313" key="3">
    <source>
        <dbReference type="Proteomes" id="UP000198211"/>
    </source>
</evidence>
<feature type="compositionally biased region" description="Low complexity" evidence="1">
    <location>
        <begin position="101"/>
        <end position="112"/>
    </location>
</feature>
<dbReference type="Proteomes" id="UP000198211">
    <property type="component" value="Unassembled WGS sequence"/>
</dbReference>
<keyword evidence="2" id="KW-0548">Nucleotidyltransferase</keyword>
<evidence type="ECO:0000313" key="2">
    <source>
        <dbReference type="EMBL" id="OWZ20867.1"/>
    </source>
</evidence>
<dbReference type="PANTHER" id="PTHR33064">
    <property type="entry name" value="POL PROTEIN"/>
    <property type="match status" value="1"/>
</dbReference>
<dbReference type="InterPro" id="IPR043502">
    <property type="entry name" value="DNA/RNA_pol_sf"/>
</dbReference>
<dbReference type="SUPFAM" id="SSF56672">
    <property type="entry name" value="DNA/RNA polymerases"/>
    <property type="match status" value="1"/>
</dbReference>
<protein>
    <submittedName>
        <fullName evidence="2">Reverse transcriptase</fullName>
    </submittedName>
</protein>
<keyword evidence="2" id="KW-0695">RNA-directed DNA polymerase</keyword>
<keyword evidence="3" id="KW-1185">Reference proteome</keyword>
<feature type="compositionally biased region" description="Basic residues" evidence="1">
    <location>
        <begin position="34"/>
        <end position="45"/>
    </location>
</feature>
<reference evidence="3" key="1">
    <citation type="submission" date="2017-03" db="EMBL/GenBank/DDBJ databases">
        <title>Phytopthora megakarya and P. palmivora, two closely related causual agents of cacao black pod achieved similar genome size and gene model numbers by different mechanisms.</title>
        <authorList>
            <person name="Ali S."/>
            <person name="Shao J."/>
            <person name="Larry D.J."/>
            <person name="Kronmiller B."/>
            <person name="Shen D."/>
            <person name="Strem M.D."/>
            <person name="Melnick R.L."/>
            <person name="Guiltinan M.J."/>
            <person name="Tyler B.M."/>
            <person name="Meinhardt L.W."/>
            <person name="Bailey B.A."/>
        </authorList>
    </citation>
    <scope>NUCLEOTIDE SEQUENCE [LARGE SCALE GENOMIC DNA]</scope>
    <source>
        <strain evidence="3">zdho120</strain>
    </source>
</reference>
<gene>
    <name evidence="2" type="ORF">PHMEG_0004666</name>
</gene>
<proteinExistence type="predicted"/>
<dbReference type="AlphaFoldDB" id="A0A225WUX8"/>
<dbReference type="InterPro" id="IPR051320">
    <property type="entry name" value="Viral_Replic_Matur_Polypro"/>
</dbReference>
<accession>A0A225WUX8</accession>
<name>A0A225WUX8_9STRA</name>
<dbReference type="OrthoDB" id="120907at2759"/>
<sequence>MERQNLALEVPTDAGYEELKIEASLETAVDRPKYKPPRTILKRPKMTSIKCRKIETSQDQDVPDSLPTDNSPPDISPSEKPSSEIRPLDLASVAREVSDRSSIADGDSISPDIDPPPAVEDQRDGSDVDIIWDSDQDYDECVYYDEGSELYAEDVDDQMVVLLPEVLPQTKLINFAKGTGSSGILLIGKGNTLPPATRGIVCAIGVGEAYPLKCRSCFREKQVDLIKGLLSTKKINSSRSPWASLFVMTIKTNGVDIRLCIDYRSGVDTLGLFFGYDEWSLGSEDDESCSFDIGVYYSFGLFEWNRMHFGLKNAPQTDQRMVKNALYGFTRIPKSEHDGGWEPVDPDKSLLEYLGYKASHNGREANPKDLSTLTDLSFPG</sequence>